<feature type="repeat" description="PPR" evidence="2">
    <location>
        <begin position="610"/>
        <end position="644"/>
    </location>
</feature>
<feature type="repeat" description="PPR" evidence="2">
    <location>
        <begin position="508"/>
        <end position="542"/>
    </location>
</feature>
<dbReference type="Gene3D" id="1.25.40.10">
    <property type="entry name" value="Tetratricopeptide repeat domain"/>
    <property type="match status" value="6"/>
</dbReference>
<dbReference type="GO" id="GO:0003723">
    <property type="term" value="F:RNA binding"/>
    <property type="evidence" value="ECO:0007669"/>
    <property type="project" value="InterPro"/>
</dbReference>
<dbReference type="InterPro" id="IPR011990">
    <property type="entry name" value="TPR-like_helical_dom_sf"/>
</dbReference>
<dbReference type="InterPro" id="IPR002885">
    <property type="entry name" value="PPR_rpt"/>
</dbReference>
<dbReference type="Pfam" id="PF13041">
    <property type="entry name" value="PPR_2"/>
    <property type="match status" value="2"/>
</dbReference>
<dbReference type="InterPro" id="IPR046960">
    <property type="entry name" value="PPR_At4g14850-like_plant"/>
</dbReference>
<dbReference type="AlphaFoldDB" id="A0A5N6RAJ8"/>
<keyword evidence="1" id="KW-0677">Repeat</keyword>
<dbReference type="Pfam" id="PF01535">
    <property type="entry name" value="PPR"/>
    <property type="match status" value="4"/>
</dbReference>
<evidence type="ECO:0000313" key="4">
    <source>
        <dbReference type="Proteomes" id="UP000327013"/>
    </source>
</evidence>
<organism evidence="3 4">
    <name type="scientific">Carpinus fangiana</name>
    <dbReference type="NCBI Taxonomy" id="176857"/>
    <lineage>
        <taxon>Eukaryota</taxon>
        <taxon>Viridiplantae</taxon>
        <taxon>Streptophyta</taxon>
        <taxon>Embryophyta</taxon>
        <taxon>Tracheophyta</taxon>
        <taxon>Spermatophyta</taxon>
        <taxon>Magnoliopsida</taxon>
        <taxon>eudicotyledons</taxon>
        <taxon>Gunneridae</taxon>
        <taxon>Pentapetalae</taxon>
        <taxon>rosids</taxon>
        <taxon>fabids</taxon>
        <taxon>Fagales</taxon>
        <taxon>Betulaceae</taxon>
        <taxon>Carpinus</taxon>
    </lineage>
</organism>
<dbReference type="NCBIfam" id="TIGR00756">
    <property type="entry name" value="PPR"/>
    <property type="match status" value="4"/>
</dbReference>
<proteinExistence type="predicted"/>
<dbReference type="PANTHER" id="PTHR24015">
    <property type="entry name" value="OS07G0578800 PROTEIN-RELATED"/>
    <property type="match status" value="1"/>
</dbReference>
<sequence>MCFHGNFSKQHGRLLQLLQTCATLPSLRTTKSLHALTITTGPVPNQPIFPYNNIVSCYVALGELLVARQLFEKMPQRNVVSYNTIISAYSRCGDVEEAWSLFSQMRGVGFRPTQFTFGGLVSCGALDLHRGVQLQALVLKNGLFHADAFVGTAFLGLFGRHGCVEDAVLSFEDMPCKSLVTWNSMLSLIGHHGLVEDCIFLFRELLTVETALSASSFVSVLSGISCQRDLAYGSQIHGLLTKNGFDNEVSVVNSLINMYVKCASICSAEKLFEKVTDRDVSSWNTIISTVANSEIPGKALEFFLKMCMTGVLPSQPAFVSVINSCTGLVIPMYGEFIHAKTFRSAFESEVYVGSALVDFYAKCDKLVDAHRCFDEIYEKNVVSWNALILGYSNKCSPTSIFLLQDMLRLDFRPNEFSFSAVLRASLALEVRQLHGLIIRMGYLSNEYVSSYLVTSYAKNGLMSDALVFVTASYNPLPVVPSNIIAGIYNRSGQYSETLKLLSLLEEPDLVSWNIVIAACARNNDYKEVFELFKCMYMFHIHPDNYTYVSLLSVCAKLCNLALGSSVHGVMIKADFNHCDTFVCNVLLNMYGKCGSIESSVKIFDKMTNRNLITWTALISAFGLNGFAHEALGKFREMELLGFKPDRISLIAVLTACRNGGLVREGMELFGRMRSYGVEPEMDHYHCVVDLLAKYGHVREAEKMIACMPFQPDAIIWRSFLEGHKRRGIAVDQGIRHLNLDQPSKYISMGD</sequence>
<reference evidence="3 4" key="1">
    <citation type="submission" date="2019-06" db="EMBL/GenBank/DDBJ databases">
        <title>A chromosomal-level reference genome of Carpinus fangiana (Coryloideae, Betulaceae).</title>
        <authorList>
            <person name="Yang X."/>
            <person name="Wang Z."/>
            <person name="Zhang L."/>
            <person name="Hao G."/>
            <person name="Liu J."/>
            <person name="Yang Y."/>
        </authorList>
    </citation>
    <scope>NUCLEOTIDE SEQUENCE [LARGE SCALE GENOMIC DNA]</scope>
    <source>
        <strain evidence="3">Cfa_2016G</strain>
        <tissue evidence="3">Leaf</tissue>
    </source>
</reference>
<feature type="repeat" description="PPR" evidence="2">
    <location>
        <begin position="579"/>
        <end position="609"/>
    </location>
</feature>
<keyword evidence="4" id="KW-1185">Reference proteome</keyword>
<evidence type="ECO:0000256" key="2">
    <source>
        <dbReference type="PROSITE-ProRule" id="PRU00708"/>
    </source>
</evidence>
<dbReference type="Proteomes" id="UP000327013">
    <property type="component" value="Chromosome 6"/>
</dbReference>
<dbReference type="OrthoDB" id="1913111at2759"/>
<evidence type="ECO:0000256" key="1">
    <source>
        <dbReference type="ARBA" id="ARBA00022737"/>
    </source>
</evidence>
<feature type="repeat" description="PPR" evidence="2">
    <location>
        <begin position="645"/>
        <end position="679"/>
    </location>
</feature>
<protein>
    <recommendedName>
        <fullName evidence="5">Pentacotripeptide-repeat region of PRORP domain-containing protein</fullName>
    </recommendedName>
</protein>
<dbReference type="FunFam" id="1.25.40.10:FF:000242">
    <property type="entry name" value="Pentatricopeptide repeat-containing protein"/>
    <property type="match status" value="1"/>
</dbReference>
<dbReference type="FunFam" id="1.25.40.10:FF:000343">
    <property type="entry name" value="Pentatricopeptide repeat-containing protein At3g58590"/>
    <property type="match status" value="1"/>
</dbReference>
<evidence type="ECO:0008006" key="5">
    <source>
        <dbReference type="Google" id="ProtNLM"/>
    </source>
</evidence>
<dbReference type="FunFam" id="1.25.40.10:FF:001096">
    <property type="entry name" value="Pentatricopeptide repeat-containing protein"/>
    <property type="match status" value="1"/>
</dbReference>
<feature type="repeat" description="PPR" evidence="2">
    <location>
        <begin position="279"/>
        <end position="313"/>
    </location>
</feature>
<name>A0A5N6RAJ8_9ROSI</name>
<dbReference type="PANTHER" id="PTHR24015:SF548">
    <property type="entry name" value="OS08G0340900 PROTEIN"/>
    <property type="match status" value="1"/>
</dbReference>
<gene>
    <name evidence="3" type="ORF">FH972_014707</name>
</gene>
<accession>A0A5N6RAJ8</accession>
<dbReference type="PROSITE" id="PS51375">
    <property type="entry name" value="PPR"/>
    <property type="match status" value="6"/>
</dbReference>
<dbReference type="EMBL" id="CM017326">
    <property type="protein sequence ID" value="KAE8076033.1"/>
    <property type="molecule type" value="Genomic_DNA"/>
</dbReference>
<evidence type="ECO:0000313" key="3">
    <source>
        <dbReference type="EMBL" id="KAE8076033.1"/>
    </source>
</evidence>
<feature type="repeat" description="PPR" evidence="2">
    <location>
        <begin position="78"/>
        <end position="112"/>
    </location>
</feature>
<dbReference type="GO" id="GO:0009451">
    <property type="term" value="P:RNA modification"/>
    <property type="evidence" value="ECO:0007669"/>
    <property type="project" value="InterPro"/>
</dbReference>